<reference evidence="1 2" key="1">
    <citation type="journal article" date="2018" name="PLoS Genet.">
        <title>Population sequencing reveals clonal diversity and ancestral inbreeding in the grapevine cultivar Chardonnay.</title>
        <authorList>
            <person name="Roach M.J."/>
            <person name="Johnson D.L."/>
            <person name="Bohlmann J."/>
            <person name="van Vuuren H.J."/>
            <person name="Jones S.J."/>
            <person name="Pretorius I.S."/>
            <person name="Schmidt S.A."/>
            <person name="Borneman A.R."/>
        </authorList>
    </citation>
    <scope>NUCLEOTIDE SEQUENCE [LARGE SCALE GENOMIC DNA]</scope>
    <source>
        <strain evidence="2">cv. Chardonnay</strain>
        <tissue evidence="1">Leaf</tissue>
    </source>
</reference>
<dbReference type="PANTHER" id="PTHR34427">
    <property type="entry name" value="DUF4283 DOMAIN PROTEIN"/>
    <property type="match status" value="1"/>
</dbReference>
<organism evidence="1 2">
    <name type="scientific">Vitis vinifera</name>
    <name type="common">Grape</name>
    <dbReference type="NCBI Taxonomy" id="29760"/>
    <lineage>
        <taxon>Eukaryota</taxon>
        <taxon>Viridiplantae</taxon>
        <taxon>Streptophyta</taxon>
        <taxon>Embryophyta</taxon>
        <taxon>Tracheophyta</taxon>
        <taxon>Spermatophyta</taxon>
        <taxon>Magnoliopsida</taxon>
        <taxon>eudicotyledons</taxon>
        <taxon>Gunneridae</taxon>
        <taxon>Pentapetalae</taxon>
        <taxon>rosids</taxon>
        <taxon>Vitales</taxon>
        <taxon>Vitaceae</taxon>
        <taxon>Viteae</taxon>
        <taxon>Vitis</taxon>
    </lineage>
</organism>
<protein>
    <submittedName>
        <fullName evidence="1">Uncharacterized protein</fullName>
    </submittedName>
</protein>
<gene>
    <name evidence="1" type="ORF">CK203_014140</name>
</gene>
<proteinExistence type="predicted"/>
<evidence type="ECO:0000313" key="2">
    <source>
        <dbReference type="Proteomes" id="UP000288805"/>
    </source>
</evidence>
<dbReference type="AlphaFoldDB" id="A0A438JHR3"/>
<evidence type="ECO:0000313" key="1">
    <source>
        <dbReference type="EMBL" id="RVX08496.1"/>
    </source>
</evidence>
<dbReference type="EMBL" id="QGNW01000041">
    <property type="protein sequence ID" value="RVX08496.1"/>
    <property type="molecule type" value="Genomic_DNA"/>
</dbReference>
<comment type="caution">
    <text evidence="1">The sequence shown here is derived from an EMBL/GenBank/DDBJ whole genome shotgun (WGS) entry which is preliminary data.</text>
</comment>
<dbReference type="Proteomes" id="UP000288805">
    <property type="component" value="Unassembled WGS sequence"/>
</dbReference>
<accession>A0A438JHR3</accession>
<name>A0A438JHR3_VITVI</name>
<dbReference type="PANTHER" id="PTHR34427:SF5">
    <property type="entry name" value="DUF4283 DOMAIN-CONTAINING PROTEIN"/>
    <property type="match status" value="1"/>
</dbReference>
<sequence>MEKVKGKRCAIKTPIKSFLGWIGRMLCCFDGSKENHPDVPKWERDIPGGWKVLALKLRSLGGSPSQKFKQVAKDVHSHKPERRAVVPGSRYYFNEIMGSGPLALKGDHSCGTIRVGDICGGFVVVDKDTAPRCNLQWARILVKSNGRKVPATIQVVVGLLSFYIHLWWENPPRVILVDPKRNCTRRRSETMLWGPHTGRRMVLDIAYLERDGGYMLWGKSRLLRGRKVQFF</sequence>